<gene>
    <name evidence="2" type="ORF">CCAX7_58090</name>
</gene>
<protein>
    <submittedName>
        <fullName evidence="2">Uncharacterized protein</fullName>
    </submittedName>
</protein>
<organism evidence="2 3">
    <name type="scientific">Capsulimonas corticalis</name>
    <dbReference type="NCBI Taxonomy" id="2219043"/>
    <lineage>
        <taxon>Bacteria</taxon>
        <taxon>Bacillati</taxon>
        <taxon>Armatimonadota</taxon>
        <taxon>Armatimonadia</taxon>
        <taxon>Capsulimonadales</taxon>
        <taxon>Capsulimonadaceae</taxon>
        <taxon>Capsulimonas</taxon>
    </lineage>
</organism>
<evidence type="ECO:0000256" key="1">
    <source>
        <dbReference type="SAM" id="MobiDB-lite"/>
    </source>
</evidence>
<reference evidence="2 3" key="1">
    <citation type="journal article" date="2019" name="Int. J. Syst. Evol. Microbiol.">
        <title>Capsulimonas corticalis gen. nov., sp. nov., an aerobic capsulated bacterium, of a novel bacterial order, Capsulimonadales ord. nov., of the class Armatimonadia of the phylum Armatimonadetes.</title>
        <authorList>
            <person name="Li J."/>
            <person name="Kudo C."/>
            <person name="Tonouchi A."/>
        </authorList>
    </citation>
    <scope>NUCLEOTIDE SEQUENCE [LARGE SCALE GENOMIC DNA]</scope>
    <source>
        <strain evidence="2 3">AX-7</strain>
    </source>
</reference>
<evidence type="ECO:0000313" key="2">
    <source>
        <dbReference type="EMBL" id="BDI33758.1"/>
    </source>
</evidence>
<evidence type="ECO:0000313" key="3">
    <source>
        <dbReference type="Proteomes" id="UP000287394"/>
    </source>
</evidence>
<dbReference type="KEGG" id="ccot:CCAX7_58090"/>
<dbReference type="AlphaFoldDB" id="A0A402D015"/>
<dbReference type="EMBL" id="AP025739">
    <property type="protein sequence ID" value="BDI33758.1"/>
    <property type="molecule type" value="Genomic_DNA"/>
</dbReference>
<keyword evidence="3" id="KW-1185">Reference proteome</keyword>
<accession>A0A402D015</accession>
<feature type="compositionally biased region" description="Basic residues" evidence="1">
    <location>
        <begin position="1"/>
        <end position="11"/>
    </location>
</feature>
<sequence>MAAHAKAKPAKPPKPTGGANQVQGTSGKVGDMLFTGQWRFQVTGFQQVNSYTLKVPASEQDYAKWHSDAEYDDASHTFTPKEGITLIAVDCYVKNGQPKTTEQLDGYSDDPKTALTDDHSNSYPPIAYDMVSRGAWVTKPLLPGSGEKITLLFAVESGTTPKDLVVTLKNWSLHKGKEVRVSLAP</sequence>
<feature type="region of interest" description="Disordered" evidence="1">
    <location>
        <begin position="1"/>
        <end position="25"/>
    </location>
</feature>
<name>A0A402D015_9BACT</name>
<proteinExistence type="predicted"/>
<dbReference type="Proteomes" id="UP000287394">
    <property type="component" value="Chromosome"/>
</dbReference>